<name>W4LBX2_ENTF1</name>
<accession>W4LBX2</accession>
<dbReference type="AlphaFoldDB" id="W4LBX2"/>
<proteinExistence type="predicted"/>
<keyword evidence="2" id="KW-1185">Reference proteome</keyword>
<dbReference type="EMBL" id="AZHW01000920">
    <property type="protein sequence ID" value="ETW95409.1"/>
    <property type="molecule type" value="Genomic_DNA"/>
</dbReference>
<dbReference type="HOGENOM" id="CLU_2859333_0_0_7"/>
<evidence type="ECO:0000313" key="1">
    <source>
        <dbReference type="EMBL" id="ETW95409.1"/>
    </source>
</evidence>
<reference evidence="1 2" key="1">
    <citation type="journal article" date="2014" name="Nature">
        <title>An environmental bacterial taxon with a large and distinct metabolic repertoire.</title>
        <authorList>
            <person name="Wilson M.C."/>
            <person name="Mori T."/>
            <person name="Ruckert C."/>
            <person name="Uria A.R."/>
            <person name="Helf M.J."/>
            <person name="Takada K."/>
            <person name="Gernert C."/>
            <person name="Steffens U.A."/>
            <person name="Heycke N."/>
            <person name="Schmitt S."/>
            <person name="Rinke C."/>
            <person name="Helfrich E.J."/>
            <person name="Brachmann A.O."/>
            <person name="Gurgui C."/>
            <person name="Wakimoto T."/>
            <person name="Kracht M."/>
            <person name="Crusemann M."/>
            <person name="Hentschel U."/>
            <person name="Abe I."/>
            <person name="Matsunaga S."/>
            <person name="Kalinowski J."/>
            <person name="Takeyama H."/>
            <person name="Piel J."/>
        </authorList>
    </citation>
    <scope>NUCLEOTIDE SEQUENCE [LARGE SCALE GENOMIC DNA]</scope>
    <source>
        <strain evidence="2">TSY1</strain>
    </source>
</reference>
<dbReference type="Proteomes" id="UP000019141">
    <property type="component" value="Unassembled WGS sequence"/>
</dbReference>
<evidence type="ECO:0000313" key="2">
    <source>
        <dbReference type="Proteomes" id="UP000019141"/>
    </source>
</evidence>
<protein>
    <submittedName>
        <fullName evidence="1">Uncharacterized protein</fullName>
    </submittedName>
</protein>
<comment type="caution">
    <text evidence="1">The sequence shown here is derived from an EMBL/GenBank/DDBJ whole genome shotgun (WGS) entry which is preliminary data.</text>
</comment>
<sequence>MHTIIRNETTDTVITQQSPEGLTILCDAHMTMEQAMDRVQTMAGDTPTAFVIFQADRVVGLLSQREVTP</sequence>
<gene>
    <name evidence="1" type="ORF">ETSY1_30745</name>
</gene>
<organism evidence="1 2">
    <name type="scientific">Entotheonella factor</name>
    <dbReference type="NCBI Taxonomy" id="1429438"/>
    <lineage>
        <taxon>Bacteria</taxon>
        <taxon>Pseudomonadati</taxon>
        <taxon>Nitrospinota/Tectimicrobiota group</taxon>
        <taxon>Candidatus Tectimicrobiota</taxon>
        <taxon>Candidatus Entotheonellia</taxon>
        <taxon>Candidatus Entotheonellales</taxon>
        <taxon>Candidatus Entotheonellaceae</taxon>
        <taxon>Candidatus Entotheonella</taxon>
    </lineage>
</organism>